<reference evidence="1 2" key="1">
    <citation type="submission" date="2016-10" db="EMBL/GenBank/DDBJ databases">
        <authorList>
            <person name="Varghese N."/>
            <person name="Submissions S."/>
        </authorList>
    </citation>
    <scope>NUCLEOTIDE SEQUENCE [LARGE SCALE GENOMIC DNA]</scope>
    <source>
        <strain evidence="1 2">DSM 9169</strain>
    </source>
</reference>
<proteinExistence type="predicted"/>
<sequence length="198" mass="21585">MSTHVDFWFDATCPWTWITSRWVEEVARARDFEVTWHPFSLAILNEGKDIDAEYRAHVEQGRGLSLLFQKVADTHGSEAVASLYTEVGTRLHNQSKELGSDVIADAVKAAGFPEAITNGVESSDEALRSSVAHALELVGDEVGVPIIAFDGVAFFGPVISPAPHGQAALDLWDGCVALARTPGFFELKRTRTTGPQFD</sequence>
<dbReference type="Proteomes" id="UP000198976">
    <property type="component" value="Chromosome I"/>
</dbReference>
<dbReference type="GO" id="GO:0016874">
    <property type="term" value="F:ligase activity"/>
    <property type="evidence" value="ECO:0007669"/>
    <property type="project" value="UniProtKB-KW"/>
</dbReference>
<name>A0ABY0V5V0_9ACTO</name>
<dbReference type="RefSeq" id="WP_092648322.1">
    <property type="nucleotide sequence ID" value="NZ_LT629792.1"/>
</dbReference>
<keyword evidence="1" id="KW-0413">Isomerase</keyword>
<evidence type="ECO:0000313" key="1">
    <source>
        <dbReference type="EMBL" id="SDT88121.1"/>
    </source>
</evidence>
<gene>
    <name evidence="1" type="ORF">SAMN04489714_0507</name>
</gene>
<dbReference type="InterPro" id="IPR036249">
    <property type="entry name" value="Thioredoxin-like_sf"/>
</dbReference>
<dbReference type="Pfam" id="PF22234">
    <property type="entry name" value="Rv2466c-like"/>
    <property type="match status" value="1"/>
</dbReference>
<dbReference type="Gene3D" id="3.40.30.10">
    <property type="entry name" value="Glutaredoxin"/>
    <property type="match status" value="1"/>
</dbReference>
<evidence type="ECO:0000313" key="2">
    <source>
        <dbReference type="Proteomes" id="UP000198976"/>
    </source>
</evidence>
<dbReference type="SUPFAM" id="SSF52833">
    <property type="entry name" value="Thioredoxin-like"/>
    <property type="match status" value="1"/>
</dbReference>
<dbReference type="EMBL" id="LT629792">
    <property type="protein sequence ID" value="SDT88121.1"/>
    <property type="molecule type" value="Genomic_DNA"/>
</dbReference>
<dbReference type="GO" id="GO:0016853">
    <property type="term" value="F:isomerase activity"/>
    <property type="evidence" value="ECO:0007669"/>
    <property type="project" value="UniProtKB-KW"/>
</dbReference>
<protein>
    <submittedName>
        <fullName evidence="1">Predicted dithiol-disulfide isomerase, DsbA family</fullName>
    </submittedName>
</protein>
<accession>A0ABY0V5V0</accession>
<keyword evidence="1" id="KW-0436">Ligase</keyword>
<dbReference type="InterPro" id="IPR053977">
    <property type="entry name" value="Rv2466c-like"/>
</dbReference>
<keyword evidence="2" id="KW-1185">Reference proteome</keyword>
<organism evidence="1 2">
    <name type="scientific">Schaalia radingae</name>
    <dbReference type="NCBI Taxonomy" id="131110"/>
    <lineage>
        <taxon>Bacteria</taxon>
        <taxon>Bacillati</taxon>
        <taxon>Actinomycetota</taxon>
        <taxon>Actinomycetes</taxon>
        <taxon>Actinomycetales</taxon>
        <taxon>Actinomycetaceae</taxon>
        <taxon>Schaalia</taxon>
    </lineage>
</organism>